<dbReference type="PRINTS" id="PR00826">
    <property type="entry name" value="FANCONIAGENE"/>
</dbReference>
<dbReference type="GO" id="GO:0036297">
    <property type="term" value="P:interstrand cross-link repair"/>
    <property type="evidence" value="ECO:0007669"/>
    <property type="project" value="InterPro"/>
</dbReference>
<evidence type="ECO:0000259" key="3">
    <source>
        <dbReference type="Pfam" id="PF15865"/>
    </source>
</evidence>
<dbReference type="Pfam" id="PF15865">
    <property type="entry name" value="Fanconi_A_N"/>
    <property type="match status" value="1"/>
</dbReference>
<dbReference type="InterPro" id="IPR055387">
    <property type="entry name" value="FANCA_arcN"/>
</dbReference>
<dbReference type="Ensembl" id="ENSSFOT00015037063.2">
    <property type="protein sequence ID" value="ENSSFOP00015036668.2"/>
    <property type="gene ID" value="ENSSFOG00015023311.2"/>
</dbReference>
<protein>
    <submittedName>
        <fullName evidence="6">FA complementation group A</fullName>
    </submittedName>
</protein>
<evidence type="ECO:0000313" key="6">
    <source>
        <dbReference type="Ensembl" id="ENSSFOP00015036668.2"/>
    </source>
</evidence>
<evidence type="ECO:0000259" key="2">
    <source>
        <dbReference type="Pfam" id="PF03511"/>
    </source>
</evidence>
<dbReference type="Pfam" id="PF24781">
    <property type="entry name" value="FANCA_helical"/>
    <property type="match status" value="1"/>
</dbReference>
<keyword evidence="7" id="KW-1185">Reference proteome</keyword>
<reference evidence="6 7" key="1">
    <citation type="submission" date="2019-04" db="EMBL/GenBank/DDBJ databases">
        <authorList>
            <consortium name="Wellcome Sanger Institute Data Sharing"/>
        </authorList>
    </citation>
    <scope>NUCLEOTIDE SEQUENCE [LARGE SCALE GENOMIC DNA]</scope>
</reference>
<dbReference type="PANTHER" id="PTHR12047">
    <property type="entry name" value="FANCONI ANEMIA GROUP A PROTEIN"/>
    <property type="match status" value="1"/>
</dbReference>
<dbReference type="InterPro" id="IPR055277">
    <property type="entry name" value="Fanconi_A_C"/>
</dbReference>
<organism evidence="6 7">
    <name type="scientific">Scleropages formosus</name>
    <name type="common">Asian bonytongue</name>
    <name type="synonym">Osteoglossum formosum</name>
    <dbReference type="NCBI Taxonomy" id="113540"/>
    <lineage>
        <taxon>Eukaryota</taxon>
        <taxon>Metazoa</taxon>
        <taxon>Chordata</taxon>
        <taxon>Craniata</taxon>
        <taxon>Vertebrata</taxon>
        <taxon>Euteleostomi</taxon>
        <taxon>Actinopterygii</taxon>
        <taxon>Neopterygii</taxon>
        <taxon>Teleostei</taxon>
        <taxon>Osteoglossocephala</taxon>
        <taxon>Osteoglossomorpha</taxon>
        <taxon>Osteoglossiformes</taxon>
        <taxon>Osteoglossidae</taxon>
        <taxon>Scleropages</taxon>
    </lineage>
</organism>
<feature type="region of interest" description="Disordered" evidence="1">
    <location>
        <begin position="983"/>
        <end position="1022"/>
    </location>
</feature>
<evidence type="ECO:0000259" key="5">
    <source>
        <dbReference type="Pfam" id="PF24783"/>
    </source>
</evidence>
<proteinExistence type="predicted"/>
<feature type="domain" description="Fanconi anaemia group A protein arcN subdomain" evidence="5">
    <location>
        <begin position="220"/>
        <end position="444"/>
    </location>
</feature>
<dbReference type="GeneTree" id="ENSGT00390000007852"/>
<dbReference type="InterPro" id="IPR003516">
    <property type="entry name" value="FANCA"/>
</dbReference>
<dbReference type="AlphaFoldDB" id="A0A8C9SRU1"/>
<dbReference type="Pfam" id="PF24783">
    <property type="entry name" value="FANCA_arcN"/>
    <property type="match status" value="1"/>
</dbReference>
<feature type="domain" description="Fanconi anaemia group A protein C-terminal" evidence="2">
    <location>
        <begin position="798"/>
        <end position="1001"/>
    </location>
</feature>
<dbReference type="OrthoDB" id="2287188at2759"/>
<reference evidence="6" key="3">
    <citation type="submission" date="2025-09" db="UniProtKB">
        <authorList>
            <consortium name="Ensembl"/>
        </authorList>
    </citation>
    <scope>IDENTIFICATION</scope>
</reference>
<accession>A0A8C9SRU1</accession>
<dbReference type="Proteomes" id="UP000694397">
    <property type="component" value="Chromosome 7"/>
</dbReference>
<dbReference type="Pfam" id="PF03511">
    <property type="entry name" value="FANCA_CTD"/>
    <property type="match status" value="1"/>
</dbReference>
<evidence type="ECO:0000313" key="7">
    <source>
        <dbReference type="Proteomes" id="UP000694397"/>
    </source>
</evidence>
<dbReference type="GO" id="GO:0043240">
    <property type="term" value="C:Fanconi anaemia nuclear complex"/>
    <property type="evidence" value="ECO:0007669"/>
    <property type="project" value="InterPro"/>
</dbReference>
<name>A0A8C9SRU1_SCLFO</name>
<feature type="domain" description="Fanconi anaemia group A protein N-terminal" evidence="3">
    <location>
        <begin position="1"/>
        <end position="98"/>
    </location>
</feature>
<feature type="domain" description="Fanconi anaemia group A protein helical" evidence="4">
    <location>
        <begin position="116"/>
        <end position="197"/>
    </location>
</feature>
<dbReference type="PANTHER" id="PTHR12047:SF2">
    <property type="entry name" value="FANCONI ANEMIA GROUP A PROTEIN"/>
    <property type="match status" value="1"/>
</dbReference>
<evidence type="ECO:0000256" key="1">
    <source>
        <dbReference type="SAM" id="MobiDB-lite"/>
    </source>
</evidence>
<dbReference type="InterPro" id="IPR031729">
    <property type="entry name" value="Fanconi_A_N"/>
</dbReference>
<evidence type="ECO:0000259" key="4">
    <source>
        <dbReference type="Pfam" id="PF24781"/>
    </source>
</evidence>
<gene>
    <name evidence="6" type="primary">FANCA</name>
</gene>
<dbReference type="InterPro" id="IPR055386">
    <property type="entry name" value="FANCA_helical"/>
</dbReference>
<reference evidence="6" key="2">
    <citation type="submission" date="2025-08" db="UniProtKB">
        <authorList>
            <consortium name="Ensembl"/>
        </authorList>
    </citation>
    <scope>IDENTIFICATION</scope>
</reference>
<sequence>MITSFLLARQGALEGPAVFPSYSEWFKMSFGSASGYHGNSKKSIVFLLKFLSDLVPFDPPQYLKVHILYPPYVPVKHRTLLQEYVSLAKTRLADLKVSVDGMGLYEDLSGAAAPVQCQAKQDVDKAVSLFESTGKISTAVMEASIFRRPYFLSRFLPVLLTPRALPAKPDIRMAFIESLRKAEKIPSALYSNYIQACQRERERHRPEERGVVEVSADRQPLERLQDELQDLRHLLLTPGAEEVSAQLARISEALTVLVPEGVDEPLRQTIMEFHVDPPTTSDLENKVINSVLVGFCQIFMDASKINPPNRQGPWASHFVAMLLGHKKLLMSLLHRLKDLLCNQGASLSAAHILGLAVFFVHLHQCRAICPLVLSDSTPCSEALAAALPCSTGADMSFCLRFCVAAVCYALCRSDSSPDRVHDYVPSSLCKKLLYLVSRLLPGTRTVLEGGGVQSADEGTQEEKEAGRGMWRNITDPLASWKSSVVALWRQPCFLALQTLPDYQLSFAEWVKAELRVQRSTDILSDPERQEYQQWVCQQQYLSVPLNQGGCAGDIRQACSHIFHAIMEFYTCTQTVQTTRCGPPEADSCLPDIVSRLQELVYELEMNRAFRRDEEDQRSFILDVISEKCSVTSESLAVSSELELQQTMHIWSRVVVALPPTVLLSVRSLGDKRRLDLRAFAEHINQRHRNVCVPAGRLPYDITAHFLKGVLTVSLRCDHPSQAVNKLLSRMHQQCPLLLVSVGVWWSRLCPVLLSLWTRLSGGPLPESLQRVADCCAWACSAVKGEVVPPPAVPALLLAACLHHAGKGQRKQCSTRRTLEQLGQLQEQHGLFPVFLLFFWVTDLLSTFLQLQKEDAEPAREHCMEILGYLCDTADWLLLFHPPGPEQGWYNTLAEVTTDGTTRLMPLAFYSLVPKLDTQVLGKMLKVPGFLLTALHSYSALTRLFLDGQTPLPDSSSEQADPLQILSQAKQFLLRTISLSPQTHFSENSSQLKDACGDLDPEVSSAVSSRLSQHDFSEEPDFL</sequence>